<dbReference type="PANTHER" id="PTHR24253">
    <property type="entry name" value="TRANSMEMBRANE PROTEASE SERINE"/>
    <property type="match status" value="1"/>
</dbReference>
<keyword evidence="2" id="KW-1015">Disulfide bond</keyword>
<dbReference type="PANTHER" id="PTHR24253:SF153">
    <property type="entry name" value="SERINE PROTEASE HEPSIN"/>
    <property type="match status" value="1"/>
</dbReference>
<dbReference type="PRINTS" id="PR00722">
    <property type="entry name" value="CHYMOTRYPSIN"/>
</dbReference>
<dbReference type="GeneID" id="140708268"/>
<evidence type="ECO:0000313" key="5">
    <source>
        <dbReference type="RefSeq" id="XP_072859755.1"/>
    </source>
</evidence>
<dbReference type="InterPro" id="IPR001254">
    <property type="entry name" value="Trypsin_dom"/>
</dbReference>
<name>A0ABM5GQ37_9SAUR</name>
<dbReference type="Proteomes" id="UP001652642">
    <property type="component" value="Chromosome 6"/>
</dbReference>
<comment type="similarity">
    <text evidence="1">Belongs to the peptidase S1 family. Snake venom subfamily.</text>
</comment>
<dbReference type="InterPro" id="IPR001314">
    <property type="entry name" value="Peptidase_S1A"/>
</dbReference>
<evidence type="ECO:0000313" key="4">
    <source>
        <dbReference type="Proteomes" id="UP001652642"/>
    </source>
</evidence>
<dbReference type="RefSeq" id="XP_072859755.1">
    <property type="nucleotide sequence ID" value="XM_073003654.1"/>
</dbReference>
<dbReference type="InterPro" id="IPR043504">
    <property type="entry name" value="Peptidase_S1_PA_chymotrypsin"/>
</dbReference>
<dbReference type="Pfam" id="PF00089">
    <property type="entry name" value="Trypsin"/>
    <property type="match status" value="1"/>
</dbReference>
<gene>
    <name evidence="5" type="primary">LOC140708268</name>
</gene>
<dbReference type="SMART" id="SM00020">
    <property type="entry name" value="Tryp_SPc"/>
    <property type="match status" value="1"/>
</dbReference>
<organism evidence="4 5">
    <name type="scientific">Pogona vitticeps</name>
    <name type="common">central bearded dragon</name>
    <dbReference type="NCBI Taxonomy" id="103695"/>
    <lineage>
        <taxon>Eukaryota</taxon>
        <taxon>Metazoa</taxon>
        <taxon>Chordata</taxon>
        <taxon>Craniata</taxon>
        <taxon>Vertebrata</taxon>
        <taxon>Euteleostomi</taxon>
        <taxon>Lepidosauria</taxon>
        <taxon>Squamata</taxon>
        <taxon>Bifurcata</taxon>
        <taxon>Unidentata</taxon>
        <taxon>Episquamata</taxon>
        <taxon>Toxicofera</taxon>
        <taxon>Iguania</taxon>
        <taxon>Acrodonta</taxon>
        <taxon>Agamidae</taxon>
        <taxon>Amphibolurinae</taxon>
        <taxon>Pogona</taxon>
    </lineage>
</organism>
<dbReference type="InterPro" id="IPR033116">
    <property type="entry name" value="TRYPSIN_SER"/>
</dbReference>
<dbReference type="Gene3D" id="2.40.10.10">
    <property type="entry name" value="Trypsin-like serine proteases"/>
    <property type="match status" value="2"/>
</dbReference>
<dbReference type="InterPro" id="IPR009003">
    <property type="entry name" value="Peptidase_S1_PA"/>
</dbReference>
<feature type="domain" description="Peptidase S1" evidence="3">
    <location>
        <begin position="1"/>
        <end position="174"/>
    </location>
</feature>
<accession>A0ABM5GQ37</accession>
<dbReference type="SUPFAM" id="SSF50494">
    <property type="entry name" value="Trypsin-like serine proteases"/>
    <property type="match status" value="1"/>
</dbReference>
<evidence type="ECO:0000259" key="3">
    <source>
        <dbReference type="PROSITE" id="PS50240"/>
    </source>
</evidence>
<sequence>MISSAISQIIVHPYYAGDAQSADIALVRLEKPINFSRTILPICLPSIIPVNTSCWATGWGTFFSASIMAWILQEVEIPIIDNEECDNMYHQKSDVVAMPEGYRLIYEDMICAGYAEGKKDTCQGDSGGPLACELNGTWFLAGVVSFEFKCGFPNRPAVYTRATSYVDWIQNTMTQSPQRLWQLAHPLALAPSLGLHQHALVMCLAFAYCISE</sequence>
<proteinExistence type="inferred from homology"/>
<dbReference type="CDD" id="cd00190">
    <property type="entry name" value="Tryp_SPc"/>
    <property type="match status" value="1"/>
</dbReference>
<reference evidence="5" key="1">
    <citation type="submission" date="2025-08" db="UniProtKB">
        <authorList>
            <consortium name="RefSeq"/>
        </authorList>
    </citation>
    <scope>IDENTIFICATION</scope>
</reference>
<dbReference type="PROSITE" id="PS50240">
    <property type="entry name" value="TRYPSIN_DOM"/>
    <property type="match status" value="1"/>
</dbReference>
<dbReference type="PROSITE" id="PS00135">
    <property type="entry name" value="TRYPSIN_SER"/>
    <property type="match status" value="1"/>
</dbReference>
<keyword evidence="4" id="KW-1185">Reference proteome</keyword>
<evidence type="ECO:0000256" key="2">
    <source>
        <dbReference type="ARBA" id="ARBA00023157"/>
    </source>
</evidence>
<evidence type="ECO:0000256" key="1">
    <source>
        <dbReference type="ARBA" id="ARBA00009228"/>
    </source>
</evidence>
<protein>
    <submittedName>
        <fullName evidence="5">Serine protease 30-like</fullName>
    </submittedName>
</protein>